<dbReference type="PANTHER" id="PTHR33392">
    <property type="entry name" value="POLYISOPRENYL-TEICHOIC ACID--PEPTIDOGLYCAN TEICHOIC ACID TRANSFERASE TAGU"/>
    <property type="match status" value="1"/>
</dbReference>
<organism evidence="3 4">
    <name type="scientific">Actinoplanes nipponensis</name>
    <dbReference type="NCBI Taxonomy" id="135950"/>
    <lineage>
        <taxon>Bacteria</taxon>
        <taxon>Bacillati</taxon>
        <taxon>Actinomycetota</taxon>
        <taxon>Actinomycetes</taxon>
        <taxon>Micromonosporales</taxon>
        <taxon>Micromonosporaceae</taxon>
        <taxon>Actinoplanes</taxon>
    </lineage>
</organism>
<feature type="domain" description="Cell envelope-related transcriptional attenuator" evidence="2">
    <location>
        <begin position="109"/>
        <end position="252"/>
    </location>
</feature>
<dbReference type="Proteomes" id="UP000647172">
    <property type="component" value="Unassembled WGS sequence"/>
</dbReference>
<dbReference type="Pfam" id="PF03816">
    <property type="entry name" value="LytR_cpsA_psr"/>
    <property type="match status" value="1"/>
</dbReference>
<evidence type="ECO:0000259" key="2">
    <source>
        <dbReference type="Pfam" id="PF03816"/>
    </source>
</evidence>
<keyword evidence="4" id="KW-1185">Reference proteome</keyword>
<protein>
    <recommendedName>
        <fullName evidence="2">Cell envelope-related transcriptional attenuator domain-containing protein</fullName>
    </recommendedName>
</protein>
<accession>A0A919JPS7</accession>
<evidence type="ECO:0000313" key="4">
    <source>
        <dbReference type="Proteomes" id="UP000647172"/>
    </source>
</evidence>
<evidence type="ECO:0000313" key="3">
    <source>
        <dbReference type="EMBL" id="GIE53543.1"/>
    </source>
</evidence>
<dbReference type="AlphaFoldDB" id="A0A919JPS7"/>
<dbReference type="EMBL" id="BOMQ01000086">
    <property type="protein sequence ID" value="GIE53543.1"/>
    <property type="molecule type" value="Genomic_DNA"/>
</dbReference>
<name>A0A919JPS7_9ACTN</name>
<dbReference type="InterPro" id="IPR050922">
    <property type="entry name" value="LytR/CpsA/Psr_CW_biosynth"/>
</dbReference>
<gene>
    <name evidence="3" type="ORF">Ani05nite_70770</name>
</gene>
<dbReference type="NCBIfam" id="TIGR00350">
    <property type="entry name" value="lytR_cpsA_psr"/>
    <property type="match status" value="1"/>
</dbReference>
<evidence type="ECO:0000256" key="1">
    <source>
        <dbReference type="ARBA" id="ARBA00006068"/>
    </source>
</evidence>
<proteinExistence type="inferred from homology"/>
<reference evidence="3" key="1">
    <citation type="submission" date="2021-01" db="EMBL/GenBank/DDBJ databases">
        <title>Whole genome shotgun sequence of Actinoplanes nipponensis NBRC 14063.</title>
        <authorList>
            <person name="Komaki H."/>
            <person name="Tamura T."/>
        </authorList>
    </citation>
    <scope>NUCLEOTIDE SEQUENCE</scope>
    <source>
        <strain evidence="3">NBRC 14063</strain>
    </source>
</reference>
<comment type="caution">
    <text evidence="3">The sequence shown here is derived from an EMBL/GenBank/DDBJ whole genome shotgun (WGS) entry which is preliminary data.</text>
</comment>
<sequence length="344" mass="36397">MSGIEEELRAAFARHETLAPPVAPVRARIDQAWVRAKRRRLARRITGAAAAVLLTGAAVPTVLQRWEHAAAPTVTLAGEAPPPAPAGPLDLLLLGSDNRLRWQDPAEQHADSVMIVHVPADRSRTYLISLPRDGEVKLPGGRPARLTETLDQGGPALTEQVVSELTGIDFDARVTVNLRALRAVTAAVGGVDMCLTETVKAQTTGQRFPKGCQHVGADEVSALLQARYGLPNGSYDRDRIAQRFLRSLAAKLTADGTLSDPARAHALLTAARDGIELDGPAGPLLAAAGGLGSAEVVGISEPSFRATAAGRERIYPAVGPGLFAAVRGDTVQTWVRANPRYVTK</sequence>
<comment type="similarity">
    <text evidence="1">Belongs to the LytR/CpsA/Psr (LCP) family.</text>
</comment>
<dbReference type="RefSeq" id="WP_203775674.1">
    <property type="nucleotide sequence ID" value="NZ_BAAAYJ010000071.1"/>
</dbReference>
<dbReference type="PANTHER" id="PTHR33392:SF6">
    <property type="entry name" value="POLYISOPRENYL-TEICHOIC ACID--PEPTIDOGLYCAN TEICHOIC ACID TRANSFERASE TAGU"/>
    <property type="match status" value="1"/>
</dbReference>
<dbReference type="InterPro" id="IPR004474">
    <property type="entry name" value="LytR_CpsA_psr"/>
</dbReference>
<dbReference type="Gene3D" id="3.40.630.190">
    <property type="entry name" value="LCP protein"/>
    <property type="match status" value="1"/>
</dbReference>